<dbReference type="InterPro" id="IPR001316">
    <property type="entry name" value="Pept_S1A_streptogrisin"/>
</dbReference>
<dbReference type="EMBL" id="CP012752">
    <property type="protein sequence ID" value="ALG08767.1"/>
    <property type="molecule type" value="Genomic_DNA"/>
</dbReference>
<keyword evidence="8" id="KW-0732">Signal</keyword>
<dbReference type="Proteomes" id="UP000063699">
    <property type="component" value="Chromosome"/>
</dbReference>
<evidence type="ECO:0000256" key="1">
    <source>
        <dbReference type="ARBA" id="ARBA00007664"/>
    </source>
</evidence>
<feature type="active site" description="Charge relay system" evidence="6">
    <location>
        <position position="212"/>
    </location>
</feature>
<feature type="chain" id="PRO_5006011720" evidence="8">
    <location>
        <begin position="28"/>
        <end position="378"/>
    </location>
</feature>
<evidence type="ECO:0000313" key="10">
    <source>
        <dbReference type="EMBL" id="ALG08767.1"/>
    </source>
</evidence>
<dbReference type="KEGG" id="kphy:AOZ06_19250"/>
<dbReference type="PRINTS" id="PR00861">
    <property type="entry name" value="ALYTICPTASE"/>
</dbReference>
<keyword evidence="5 7" id="KW-1015">Disulfide bond</keyword>
<keyword evidence="3" id="KW-0378">Hydrolase</keyword>
<evidence type="ECO:0000256" key="3">
    <source>
        <dbReference type="ARBA" id="ARBA00022801"/>
    </source>
</evidence>
<dbReference type="AlphaFoldDB" id="A0A0N7F3J0"/>
<name>A0A0N7F3J0_9PSEU</name>
<evidence type="ECO:0000256" key="7">
    <source>
        <dbReference type="PIRSR" id="PIRSR001134-2"/>
    </source>
</evidence>
<feature type="active site" description="Charge relay system" evidence="6">
    <location>
        <position position="323"/>
    </location>
</feature>
<evidence type="ECO:0000256" key="2">
    <source>
        <dbReference type="ARBA" id="ARBA00022670"/>
    </source>
</evidence>
<dbReference type="PIRSF" id="PIRSF001134">
    <property type="entry name" value="Streptogrisin"/>
    <property type="match status" value="1"/>
</dbReference>
<dbReference type="SUPFAM" id="SSF50494">
    <property type="entry name" value="Trypsin-like serine proteases"/>
    <property type="match status" value="1"/>
</dbReference>
<keyword evidence="2" id="KW-0645">Protease</keyword>
<evidence type="ECO:0000313" key="11">
    <source>
        <dbReference type="Proteomes" id="UP000063699"/>
    </source>
</evidence>
<feature type="domain" description="Peptidase S1" evidence="9">
    <location>
        <begin position="203"/>
        <end position="348"/>
    </location>
</feature>
<dbReference type="Pfam" id="PF00089">
    <property type="entry name" value="Trypsin"/>
    <property type="match status" value="1"/>
</dbReference>
<evidence type="ECO:0000256" key="6">
    <source>
        <dbReference type="PIRSR" id="PIRSR001134-1"/>
    </source>
</evidence>
<dbReference type="Gene3D" id="2.40.10.10">
    <property type="entry name" value="Trypsin-like serine proteases"/>
    <property type="match status" value="2"/>
</dbReference>
<feature type="disulfide bond" evidence="7">
    <location>
        <begin position="317"/>
        <end position="346"/>
    </location>
</feature>
<accession>A0A0N7F3J0</accession>
<evidence type="ECO:0000256" key="4">
    <source>
        <dbReference type="ARBA" id="ARBA00022825"/>
    </source>
</evidence>
<keyword evidence="11" id="KW-1185">Reference proteome</keyword>
<protein>
    <submittedName>
        <fullName evidence="10">Peptidase S1</fullName>
    </submittedName>
</protein>
<proteinExistence type="inferred from homology"/>
<feature type="active site" description="Charge relay system" evidence="6">
    <location>
        <position position="240"/>
    </location>
</feature>
<evidence type="ECO:0000259" key="9">
    <source>
        <dbReference type="Pfam" id="PF00089"/>
    </source>
</evidence>
<sequence length="378" mass="38577">MKARIAGACLAAGVAVSAVLMAPSAVAAPQFDRAMVGAAAVQLGLAPAQAAQRLDQEQRLSRKLADLQAAGMPTDGAFFDSAGALVVTTSDAKRAKDAGLTPRSGVRGERALNDLSGRVQQAIGADKAQVQTWGPDVAIDRVVVTVEPTAGDALVLRLSQMDGVIVETGAAKLVRNADVVPGRIMDLVPGTNCSLGFNGTRNGAKVLLTAGHCVEGNPDILDANGTHIGKGAGTRFPSVDMGIVNIDAEDTQRAYVDTRNGTTVRITGSSKAPVGTTICKAGNTTGWTCGKITHYNQSVRYSGESVTTTGLARATVCTEGGDSGGAYISGNTAQGMTSGGPSNAECGYNQGANATGFYSFYQPVVDAASYYGVTLLTS</sequence>
<dbReference type="InterPro" id="IPR009003">
    <property type="entry name" value="Peptidase_S1_PA"/>
</dbReference>
<evidence type="ECO:0000256" key="8">
    <source>
        <dbReference type="SAM" id="SignalP"/>
    </source>
</evidence>
<dbReference type="InterPro" id="IPR043504">
    <property type="entry name" value="Peptidase_S1_PA_chymotrypsin"/>
</dbReference>
<keyword evidence="4" id="KW-0720">Serine protease</keyword>
<dbReference type="GO" id="GO:0006508">
    <property type="term" value="P:proteolysis"/>
    <property type="evidence" value="ECO:0007669"/>
    <property type="project" value="UniProtKB-KW"/>
</dbReference>
<reference evidence="10 11" key="1">
    <citation type="submission" date="2015-07" db="EMBL/GenBank/DDBJ databases">
        <title>Genome sequencing of Kibdelosporangium phytohabitans.</title>
        <authorList>
            <person name="Qin S."/>
            <person name="Xing K."/>
        </authorList>
    </citation>
    <scope>NUCLEOTIDE SEQUENCE [LARGE SCALE GENOMIC DNA]</scope>
    <source>
        <strain evidence="10 11">KLBMP1111</strain>
    </source>
</reference>
<organism evidence="10 11">
    <name type="scientific">Kibdelosporangium phytohabitans</name>
    <dbReference type="NCBI Taxonomy" id="860235"/>
    <lineage>
        <taxon>Bacteria</taxon>
        <taxon>Bacillati</taxon>
        <taxon>Actinomycetota</taxon>
        <taxon>Actinomycetes</taxon>
        <taxon>Pseudonocardiales</taxon>
        <taxon>Pseudonocardiaceae</taxon>
        <taxon>Kibdelosporangium</taxon>
    </lineage>
</organism>
<comment type="similarity">
    <text evidence="1">Belongs to the peptidase S1 family.</text>
</comment>
<dbReference type="CDD" id="cd21112">
    <property type="entry name" value="alphaLP-like"/>
    <property type="match status" value="1"/>
</dbReference>
<evidence type="ECO:0000256" key="5">
    <source>
        <dbReference type="ARBA" id="ARBA00023157"/>
    </source>
</evidence>
<feature type="signal peptide" evidence="8">
    <location>
        <begin position="1"/>
        <end position="27"/>
    </location>
</feature>
<feature type="disulfide bond" evidence="7">
    <location>
        <begin position="279"/>
        <end position="289"/>
    </location>
</feature>
<dbReference type="STRING" id="860235.AOZ06_19250"/>
<feature type="disulfide bond" evidence="7">
    <location>
        <begin position="193"/>
        <end position="213"/>
    </location>
</feature>
<dbReference type="RefSeq" id="WP_054290673.1">
    <property type="nucleotide sequence ID" value="NZ_CP012752.1"/>
</dbReference>
<dbReference type="GO" id="GO:0004252">
    <property type="term" value="F:serine-type endopeptidase activity"/>
    <property type="evidence" value="ECO:0007669"/>
    <property type="project" value="InterPro"/>
</dbReference>
<gene>
    <name evidence="10" type="ORF">AOZ06_19250</name>
</gene>
<dbReference type="InterPro" id="IPR001254">
    <property type="entry name" value="Trypsin_dom"/>
</dbReference>